<evidence type="ECO:0000313" key="3">
    <source>
        <dbReference type="EMBL" id="KAK3370615.1"/>
    </source>
</evidence>
<evidence type="ECO:0000256" key="2">
    <source>
        <dbReference type="SAM" id="Phobius"/>
    </source>
</evidence>
<comment type="caution">
    <text evidence="3">The sequence shown here is derived from an EMBL/GenBank/DDBJ whole genome shotgun (WGS) entry which is preliminary data.</text>
</comment>
<name>A0AAE0K6L2_9PEZI</name>
<accession>A0AAE0K6L2</accession>
<reference evidence="3" key="2">
    <citation type="submission" date="2023-06" db="EMBL/GenBank/DDBJ databases">
        <authorList>
            <consortium name="Lawrence Berkeley National Laboratory"/>
            <person name="Haridas S."/>
            <person name="Hensen N."/>
            <person name="Bonometti L."/>
            <person name="Westerberg I."/>
            <person name="Brannstrom I.O."/>
            <person name="Guillou S."/>
            <person name="Cros-Aarteil S."/>
            <person name="Calhoun S."/>
            <person name="Kuo A."/>
            <person name="Mondo S."/>
            <person name="Pangilinan J."/>
            <person name="Riley R."/>
            <person name="LaButti K."/>
            <person name="Andreopoulos B."/>
            <person name="Lipzen A."/>
            <person name="Chen C."/>
            <person name="Yanf M."/>
            <person name="Daum C."/>
            <person name="Ng V."/>
            <person name="Clum A."/>
            <person name="Steindorff A."/>
            <person name="Ohm R."/>
            <person name="Martin F."/>
            <person name="Silar P."/>
            <person name="Natvig D."/>
            <person name="Lalanne C."/>
            <person name="Gautier V."/>
            <person name="Ament-velasquez S.L."/>
            <person name="Kruys A."/>
            <person name="Hutchinson M.I."/>
            <person name="Powell A.J."/>
            <person name="Barry K."/>
            <person name="Miller A.N."/>
            <person name="Grigoriev I.V."/>
            <person name="Debuchy R."/>
            <person name="Gladieux P."/>
            <person name="Thoren M.H."/>
            <person name="Johannesson H."/>
        </authorList>
    </citation>
    <scope>NUCLEOTIDE SEQUENCE</scope>
    <source>
        <strain evidence="3">CBS 232.78</strain>
    </source>
</reference>
<feature type="compositionally biased region" description="Polar residues" evidence="1">
    <location>
        <begin position="532"/>
        <end position="556"/>
    </location>
</feature>
<feature type="transmembrane region" description="Helical" evidence="2">
    <location>
        <begin position="215"/>
        <end position="237"/>
    </location>
</feature>
<feature type="transmembrane region" description="Helical" evidence="2">
    <location>
        <begin position="322"/>
        <end position="343"/>
    </location>
</feature>
<keyword evidence="4" id="KW-1185">Reference proteome</keyword>
<feature type="transmembrane region" description="Helical" evidence="2">
    <location>
        <begin position="137"/>
        <end position="156"/>
    </location>
</feature>
<proteinExistence type="predicted"/>
<dbReference type="Proteomes" id="UP001285441">
    <property type="component" value="Unassembled WGS sequence"/>
</dbReference>
<gene>
    <name evidence="3" type="ORF">B0H63DRAFT_487308</name>
</gene>
<feature type="transmembrane region" description="Helical" evidence="2">
    <location>
        <begin position="73"/>
        <end position="94"/>
    </location>
</feature>
<dbReference type="AlphaFoldDB" id="A0AAE0K6L2"/>
<evidence type="ECO:0000256" key="1">
    <source>
        <dbReference type="SAM" id="MobiDB-lite"/>
    </source>
</evidence>
<feature type="transmembrane region" description="Helical" evidence="2">
    <location>
        <begin position="283"/>
        <end position="302"/>
    </location>
</feature>
<keyword evidence="2" id="KW-1133">Transmembrane helix</keyword>
<evidence type="ECO:0000313" key="4">
    <source>
        <dbReference type="Proteomes" id="UP001285441"/>
    </source>
</evidence>
<protein>
    <submittedName>
        <fullName evidence="3">Uncharacterized protein</fullName>
    </submittedName>
</protein>
<organism evidence="3 4">
    <name type="scientific">Podospora didyma</name>
    <dbReference type="NCBI Taxonomy" id="330526"/>
    <lineage>
        <taxon>Eukaryota</taxon>
        <taxon>Fungi</taxon>
        <taxon>Dikarya</taxon>
        <taxon>Ascomycota</taxon>
        <taxon>Pezizomycotina</taxon>
        <taxon>Sordariomycetes</taxon>
        <taxon>Sordariomycetidae</taxon>
        <taxon>Sordariales</taxon>
        <taxon>Podosporaceae</taxon>
        <taxon>Podospora</taxon>
    </lineage>
</organism>
<feature type="transmembrane region" description="Helical" evidence="2">
    <location>
        <begin position="106"/>
        <end position="125"/>
    </location>
</feature>
<feature type="compositionally biased region" description="Polar residues" evidence="1">
    <location>
        <begin position="506"/>
        <end position="521"/>
    </location>
</feature>
<keyword evidence="2" id="KW-0472">Membrane</keyword>
<reference evidence="3" key="1">
    <citation type="journal article" date="2023" name="Mol. Phylogenet. Evol.">
        <title>Genome-scale phylogeny and comparative genomics of the fungal order Sordariales.</title>
        <authorList>
            <person name="Hensen N."/>
            <person name="Bonometti L."/>
            <person name="Westerberg I."/>
            <person name="Brannstrom I.O."/>
            <person name="Guillou S."/>
            <person name="Cros-Aarteil S."/>
            <person name="Calhoun S."/>
            <person name="Haridas S."/>
            <person name="Kuo A."/>
            <person name="Mondo S."/>
            <person name="Pangilinan J."/>
            <person name="Riley R."/>
            <person name="LaButti K."/>
            <person name="Andreopoulos B."/>
            <person name="Lipzen A."/>
            <person name="Chen C."/>
            <person name="Yan M."/>
            <person name="Daum C."/>
            <person name="Ng V."/>
            <person name="Clum A."/>
            <person name="Steindorff A."/>
            <person name="Ohm R.A."/>
            <person name="Martin F."/>
            <person name="Silar P."/>
            <person name="Natvig D.O."/>
            <person name="Lalanne C."/>
            <person name="Gautier V."/>
            <person name="Ament-Velasquez S.L."/>
            <person name="Kruys A."/>
            <person name="Hutchinson M.I."/>
            <person name="Powell A.J."/>
            <person name="Barry K."/>
            <person name="Miller A.N."/>
            <person name="Grigoriev I.V."/>
            <person name="Debuchy R."/>
            <person name="Gladieux P."/>
            <person name="Hiltunen Thoren M."/>
            <person name="Johannesson H."/>
        </authorList>
    </citation>
    <scope>NUCLEOTIDE SEQUENCE</scope>
    <source>
        <strain evidence="3">CBS 232.78</strain>
    </source>
</reference>
<dbReference type="EMBL" id="JAULSW010000009">
    <property type="protein sequence ID" value="KAK3370615.1"/>
    <property type="molecule type" value="Genomic_DNA"/>
</dbReference>
<sequence>MPVLSSSSLLSPLLSRDTATNISSALTATNATVQVVCAWPVSGQYGPGSRLLYYVLVAACVLARKAKWLRGPCLVAALLFPAVAAIHAIVLAAVHVDGAVDMDIYGALQLCSIGILTAPASVRLSSTYFNDPGRNTIFLWTGLVLSGLVSLVVEFYRSSTVGCSVDDAENSINPDDFPYENAMCGLTCSVGEGPFSPMRMGSANNIYVIPAPNRLTFGTGTLIAAACGIPAILSLVFMSNKILEINWTSRFGNQDDRADEVIQGTNGATVGTMRNVNKMVREWLSVVEIPVFGGAVLAILILGETNFFSGPVRFQTEPMASIGQWAPVAGTSLAALGSLYLLLAEEVDDVKNEIQHCNCQHEHPRVSRSSRDDPTTDDDVAVIEGQRMQEVDVGMIGHPQFYSDHGTHDMHTTTSHQVEHTNTHHTLFDIENSNSRRKVAKALTRVSNWLGVAIHTDDSEFRRGRAVDYPEIPGERQRNPELLQIIYQYNPSRDADGNATPVPGRSRSNSFIASGSTTPRASSPFRRPYANTLPSEQTTPGTLNQHSPPLESSPSSIGGRRRVDILEVPPPTHRSASRNHNATHVTASSVEAVPGSPVSPAIVVSSDDDATPSVDETTAADASASLSFPGLTQRPSISGAGSLAP</sequence>
<keyword evidence="2" id="KW-0812">Transmembrane</keyword>
<feature type="region of interest" description="Disordered" evidence="1">
    <location>
        <begin position="587"/>
        <end position="645"/>
    </location>
</feature>
<feature type="region of interest" description="Disordered" evidence="1">
    <location>
        <begin position="492"/>
        <end position="561"/>
    </location>
</feature>